<feature type="transmembrane region" description="Helical" evidence="8">
    <location>
        <begin position="44"/>
        <end position="66"/>
    </location>
</feature>
<dbReference type="PANTHER" id="PTHR34979:SF1">
    <property type="entry name" value="INNER MEMBRANE PROTEIN YGAZ"/>
    <property type="match status" value="1"/>
</dbReference>
<evidence type="ECO:0000256" key="1">
    <source>
        <dbReference type="ARBA" id="ARBA00004651"/>
    </source>
</evidence>
<dbReference type="GO" id="GO:0005886">
    <property type="term" value="C:plasma membrane"/>
    <property type="evidence" value="ECO:0007669"/>
    <property type="project" value="UniProtKB-SubCell"/>
</dbReference>
<keyword evidence="4" id="KW-1003">Cell membrane</keyword>
<evidence type="ECO:0000256" key="8">
    <source>
        <dbReference type="SAM" id="Phobius"/>
    </source>
</evidence>
<feature type="transmembrane region" description="Helical" evidence="8">
    <location>
        <begin position="142"/>
        <end position="159"/>
    </location>
</feature>
<dbReference type="Pfam" id="PF03591">
    <property type="entry name" value="AzlC"/>
    <property type="match status" value="1"/>
</dbReference>
<dbReference type="GO" id="GO:1903785">
    <property type="term" value="P:L-valine transmembrane transport"/>
    <property type="evidence" value="ECO:0007669"/>
    <property type="project" value="TreeGrafter"/>
</dbReference>
<organism evidence="9">
    <name type="scientific">Gracilinema caldarium</name>
    <dbReference type="NCBI Taxonomy" id="215591"/>
    <lineage>
        <taxon>Bacteria</taxon>
        <taxon>Pseudomonadati</taxon>
        <taxon>Spirochaetota</taxon>
        <taxon>Spirochaetia</taxon>
        <taxon>Spirochaetales</taxon>
        <taxon>Breznakiellaceae</taxon>
        <taxon>Gracilinema</taxon>
    </lineage>
</organism>
<dbReference type="InterPro" id="IPR011606">
    <property type="entry name" value="Brnchd-chn_aa_trnsp_permease"/>
</dbReference>
<name>A0A7C3E2R2_9SPIR</name>
<dbReference type="AlphaFoldDB" id="A0A7C3E2R2"/>
<evidence type="ECO:0000256" key="7">
    <source>
        <dbReference type="ARBA" id="ARBA00023136"/>
    </source>
</evidence>
<dbReference type="PANTHER" id="PTHR34979">
    <property type="entry name" value="INNER MEMBRANE PROTEIN YGAZ"/>
    <property type="match status" value="1"/>
</dbReference>
<evidence type="ECO:0000256" key="3">
    <source>
        <dbReference type="ARBA" id="ARBA00022448"/>
    </source>
</evidence>
<feature type="transmembrane region" description="Helical" evidence="8">
    <location>
        <begin position="12"/>
        <end position="37"/>
    </location>
</feature>
<feature type="transmembrane region" description="Helical" evidence="8">
    <location>
        <begin position="210"/>
        <end position="229"/>
    </location>
</feature>
<evidence type="ECO:0000256" key="6">
    <source>
        <dbReference type="ARBA" id="ARBA00022989"/>
    </source>
</evidence>
<comment type="caution">
    <text evidence="9">The sequence shown here is derived from an EMBL/GenBank/DDBJ whole genome shotgun (WGS) entry which is preliminary data.</text>
</comment>
<keyword evidence="3" id="KW-0813">Transport</keyword>
<feature type="transmembrane region" description="Helical" evidence="8">
    <location>
        <begin position="188"/>
        <end position="205"/>
    </location>
</feature>
<reference evidence="9" key="1">
    <citation type="journal article" date="2020" name="mSystems">
        <title>Genome- and Community-Level Interaction Insights into Carbon Utilization and Element Cycling Functions of Hydrothermarchaeota in Hydrothermal Sediment.</title>
        <authorList>
            <person name="Zhou Z."/>
            <person name="Liu Y."/>
            <person name="Xu W."/>
            <person name="Pan J."/>
            <person name="Luo Z.H."/>
            <person name="Li M."/>
        </authorList>
    </citation>
    <scope>NUCLEOTIDE SEQUENCE [LARGE SCALE GENOMIC DNA]</scope>
    <source>
        <strain evidence="9">SpSt-503</strain>
    </source>
</reference>
<keyword evidence="7 8" id="KW-0472">Membrane</keyword>
<comment type="similarity">
    <text evidence="2">Belongs to the AzlC family.</text>
</comment>
<gene>
    <name evidence="9" type="ORF">ENS59_13850</name>
</gene>
<evidence type="ECO:0000313" key="9">
    <source>
        <dbReference type="EMBL" id="HFH30568.1"/>
    </source>
</evidence>
<keyword evidence="6 8" id="KW-1133">Transmembrane helix</keyword>
<evidence type="ECO:0000256" key="2">
    <source>
        <dbReference type="ARBA" id="ARBA00010735"/>
    </source>
</evidence>
<accession>A0A7C3E2R2</accession>
<evidence type="ECO:0000256" key="5">
    <source>
        <dbReference type="ARBA" id="ARBA00022692"/>
    </source>
</evidence>
<sequence length="238" mass="25806">MPSSSKFRTVVFAALHASVPVLLGYITLGIAFGLMLVSANLPWWLAMVMALCIYAGAAQFMAIGLITGGASLFDIGLLTLLLNGRHAVYGLSLLQKYKHTGLRKVYLIFGLTDETYGLLTTISPPPNTNPTSFYVSITALNQLYWVLGCSLGSFIGSILPFDTKGLDFALTALFIVLLVEQIKKMHRLEPYIAGLIACVVSLFLVSSRDFLLVSLVISVVFLILLRPRLDTSNPSGEA</sequence>
<protein>
    <submittedName>
        <fullName evidence="9">Branched-chain amino acid ABC transporter permease</fullName>
    </submittedName>
</protein>
<comment type="subcellular location">
    <subcellularLocation>
        <location evidence="1">Cell membrane</location>
        <topology evidence="1">Multi-pass membrane protein</topology>
    </subcellularLocation>
</comment>
<keyword evidence="5 8" id="KW-0812">Transmembrane</keyword>
<evidence type="ECO:0000256" key="4">
    <source>
        <dbReference type="ARBA" id="ARBA00022475"/>
    </source>
</evidence>
<proteinExistence type="inferred from homology"/>
<dbReference type="EMBL" id="DSVL01000426">
    <property type="protein sequence ID" value="HFH30568.1"/>
    <property type="molecule type" value="Genomic_DNA"/>
</dbReference>